<protein>
    <recommendedName>
        <fullName evidence="3">peptidylprolyl isomerase</fullName>
        <ecNumber evidence="3">5.2.1.8</ecNumber>
    </recommendedName>
</protein>
<dbReference type="InterPro" id="IPR046357">
    <property type="entry name" value="PPIase_dom_sf"/>
</dbReference>
<comment type="catalytic activity">
    <reaction evidence="1">
        <text>[protein]-peptidylproline (omega=180) = [protein]-peptidylproline (omega=0)</text>
        <dbReference type="Rhea" id="RHEA:16237"/>
        <dbReference type="Rhea" id="RHEA-COMP:10747"/>
        <dbReference type="Rhea" id="RHEA-COMP:10748"/>
        <dbReference type="ChEBI" id="CHEBI:83833"/>
        <dbReference type="ChEBI" id="CHEBI:83834"/>
        <dbReference type="EC" id="5.2.1.8"/>
    </reaction>
</comment>
<dbReference type="InterPro" id="IPR000297">
    <property type="entry name" value="PPIase_PpiC"/>
</dbReference>
<dbReference type="AlphaFoldDB" id="A0A7H1MAD0"/>
<evidence type="ECO:0000256" key="6">
    <source>
        <dbReference type="ARBA" id="ARBA00023235"/>
    </source>
</evidence>
<dbReference type="Gene3D" id="3.10.50.40">
    <property type="match status" value="1"/>
</dbReference>
<dbReference type="Pfam" id="PF13145">
    <property type="entry name" value="Rotamase_2"/>
    <property type="match status" value="1"/>
</dbReference>
<organism evidence="10 11">
    <name type="scientific">Neisseria musculi</name>
    <dbReference type="NCBI Taxonomy" id="1815583"/>
    <lineage>
        <taxon>Bacteria</taxon>
        <taxon>Pseudomonadati</taxon>
        <taxon>Pseudomonadota</taxon>
        <taxon>Betaproteobacteria</taxon>
        <taxon>Neisseriales</taxon>
        <taxon>Neisseriaceae</taxon>
        <taxon>Neisseria</taxon>
    </lineage>
</organism>
<dbReference type="EMBL" id="CP060414">
    <property type="protein sequence ID" value="QNT58595.1"/>
    <property type="molecule type" value="Genomic_DNA"/>
</dbReference>
<name>A0A7H1MAD0_9NEIS</name>
<feature type="chain" id="PRO_5028957293" description="peptidylprolyl isomerase" evidence="8">
    <location>
        <begin position="22"/>
        <end position="291"/>
    </location>
</feature>
<dbReference type="GO" id="GO:0003755">
    <property type="term" value="F:peptidyl-prolyl cis-trans isomerase activity"/>
    <property type="evidence" value="ECO:0007669"/>
    <property type="project" value="UniProtKB-KW"/>
</dbReference>
<evidence type="ECO:0000259" key="9">
    <source>
        <dbReference type="PROSITE" id="PS50198"/>
    </source>
</evidence>
<evidence type="ECO:0000313" key="11">
    <source>
        <dbReference type="Proteomes" id="UP000516412"/>
    </source>
</evidence>
<keyword evidence="11" id="KW-1185">Reference proteome</keyword>
<accession>A0A7H1MAD0</accession>
<evidence type="ECO:0000256" key="3">
    <source>
        <dbReference type="ARBA" id="ARBA00013194"/>
    </source>
</evidence>
<dbReference type="EC" id="5.2.1.8" evidence="3"/>
<dbReference type="RefSeq" id="WP_186999877.1">
    <property type="nucleotide sequence ID" value="NZ_CP060414.2"/>
</dbReference>
<proteinExistence type="inferred from homology"/>
<dbReference type="SUPFAM" id="SSF109998">
    <property type="entry name" value="Triger factor/SurA peptide-binding domain-like"/>
    <property type="match status" value="1"/>
</dbReference>
<evidence type="ECO:0000256" key="5">
    <source>
        <dbReference type="ARBA" id="ARBA00023110"/>
    </source>
</evidence>
<evidence type="ECO:0000256" key="1">
    <source>
        <dbReference type="ARBA" id="ARBA00000971"/>
    </source>
</evidence>
<keyword evidence="6 7" id="KW-0413">Isomerase</keyword>
<dbReference type="InterPro" id="IPR027304">
    <property type="entry name" value="Trigger_fact/SurA_dom_sf"/>
</dbReference>
<feature type="signal peptide" evidence="8">
    <location>
        <begin position="1"/>
        <end position="21"/>
    </location>
</feature>
<dbReference type="PANTHER" id="PTHR47245:SF1">
    <property type="entry name" value="FOLDASE PROTEIN PRSA"/>
    <property type="match status" value="1"/>
</dbReference>
<evidence type="ECO:0000256" key="8">
    <source>
        <dbReference type="SAM" id="SignalP"/>
    </source>
</evidence>
<gene>
    <name evidence="10" type="ORF">H7A79_1460</name>
</gene>
<dbReference type="InterPro" id="IPR050245">
    <property type="entry name" value="PrsA_foldase"/>
</dbReference>
<evidence type="ECO:0000256" key="2">
    <source>
        <dbReference type="ARBA" id="ARBA00007656"/>
    </source>
</evidence>
<sequence length="291" mass="31977">MKKTYFASAAALLLAAGSLMAQTIVTVNGTKIDSQDIDHQVQLLRSQSPQVQDNQVLRRSLIERQVTMTLAAQEAKRLKLDQSAEYKQALEQVRAAAKQNGEDKKPGFSRQWQAFETALQNQAYIAYVLRNNPVAESDVKKAYGDFSKFYQGSSEVQLGEILTRNAADAQKAIADLKVKKDFKAVAGQYTVDPRGKQTGGLNAAYVNLKDLEQSAPVVYAAVKNLNKGGYTTTPLEDGNGLYGVFYINDKRAAKVPGYEAAKNGIAHELQAVRIDGAIESLYRKAKIQNVR</sequence>
<dbReference type="Proteomes" id="UP000516412">
    <property type="component" value="Chromosome"/>
</dbReference>
<dbReference type="PANTHER" id="PTHR47245">
    <property type="entry name" value="PEPTIDYLPROLYL ISOMERASE"/>
    <property type="match status" value="1"/>
</dbReference>
<dbReference type="Gene3D" id="1.10.8.1040">
    <property type="match status" value="1"/>
</dbReference>
<keyword evidence="5 7" id="KW-0697">Rotamase</keyword>
<evidence type="ECO:0000256" key="7">
    <source>
        <dbReference type="PROSITE-ProRule" id="PRU00278"/>
    </source>
</evidence>
<evidence type="ECO:0000313" key="10">
    <source>
        <dbReference type="EMBL" id="QNT58595.1"/>
    </source>
</evidence>
<dbReference type="PROSITE" id="PS50198">
    <property type="entry name" value="PPIC_PPIASE_2"/>
    <property type="match status" value="1"/>
</dbReference>
<feature type="domain" description="PpiC" evidence="9">
    <location>
        <begin position="153"/>
        <end position="248"/>
    </location>
</feature>
<evidence type="ECO:0000256" key="4">
    <source>
        <dbReference type="ARBA" id="ARBA00022729"/>
    </source>
</evidence>
<dbReference type="KEGG" id="nmus:H7A79_1460"/>
<reference evidence="10" key="1">
    <citation type="submission" date="2024-06" db="EMBL/GenBank/DDBJ databases">
        <title>Complete Genome Sequence of mouse commensal type strain Neisseria musculi.</title>
        <authorList>
            <person name="Thapa E."/>
            <person name="Aluvathingal J."/>
            <person name="Nadendla S."/>
            <person name="Mehta A."/>
            <person name="Tettelin H."/>
            <person name="Weyand N.J."/>
        </authorList>
    </citation>
    <scope>NUCLEOTIDE SEQUENCE</scope>
    <source>
        <strain evidence="10">NW831</strain>
    </source>
</reference>
<dbReference type="SUPFAM" id="SSF54534">
    <property type="entry name" value="FKBP-like"/>
    <property type="match status" value="1"/>
</dbReference>
<keyword evidence="4 8" id="KW-0732">Signal</keyword>
<comment type="similarity">
    <text evidence="2">Belongs to the PpiC/parvulin rotamase family.</text>
</comment>